<dbReference type="OrthoDB" id="117206at2759"/>
<dbReference type="InterPro" id="IPR009057">
    <property type="entry name" value="Homeodomain-like_sf"/>
</dbReference>
<dbReference type="InterPro" id="IPR025898">
    <property type="entry name" value="Tc3_transposase_DNA-bd_dom"/>
</dbReference>
<feature type="compositionally biased region" description="Basic and acidic residues" evidence="1">
    <location>
        <begin position="52"/>
        <end position="63"/>
    </location>
</feature>
<feature type="compositionally biased region" description="Basic residues" evidence="1">
    <location>
        <begin position="31"/>
        <end position="42"/>
    </location>
</feature>
<feature type="domain" description="Tc3 transposase DNA binding" evidence="3">
    <location>
        <begin position="3"/>
        <end position="41"/>
    </location>
</feature>
<evidence type="ECO:0008006" key="6">
    <source>
        <dbReference type="Google" id="ProtNLM"/>
    </source>
</evidence>
<dbReference type="Pfam" id="PF11427">
    <property type="entry name" value="HTH_Tnp_Tc3_1"/>
    <property type="match status" value="1"/>
</dbReference>
<dbReference type="GO" id="GO:0015074">
    <property type="term" value="P:DNA integration"/>
    <property type="evidence" value="ECO:0007669"/>
    <property type="project" value="InterPro"/>
</dbReference>
<evidence type="ECO:0000256" key="1">
    <source>
        <dbReference type="SAM" id="MobiDB-lite"/>
    </source>
</evidence>
<dbReference type="GO" id="GO:0003677">
    <property type="term" value="F:DNA binding"/>
    <property type="evidence" value="ECO:0007669"/>
    <property type="project" value="InterPro"/>
</dbReference>
<dbReference type="AlphaFoldDB" id="W2WG29"/>
<dbReference type="InterPro" id="IPR002492">
    <property type="entry name" value="Transposase_Tc1-like"/>
</dbReference>
<dbReference type="GO" id="GO:0006313">
    <property type="term" value="P:DNA transposition"/>
    <property type="evidence" value="ECO:0007669"/>
    <property type="project" value="InterPro"/>
</dbReference>
<reference evidence="4 5" key="1">
    <citation type="submission" date="2013-11" db="EMBL/GenBank/DDBJ databases">
        <title>The Genome Sequence of Phytophthora parasitica CJ01A1.</title>
        <authorList>
            <consortium name="The Broad Institute Genomics Platform"/>
            <person name="Russ C."/>
            <person name="Tyler B."/>
            <person name="Panabieres F."/>
            <person name="Shan W."/>
            <person name="Tripathy S."/>
            <person name="Grunwald N."/>
            <person name="Machado M."/>
            <person name="Johnson C.S."/>
            <person name="Walker B."/>
            <person name="Young S.K."/>
            <person name="Zeng Q."/>
            <person name="Gargeya S."/>
            <person name="Fitzgerald M."/>
            <person name="Haas B."/>
            <person name="Abouelleil A."/>
            <person name="Allen A.W."/>
            <person name="Alvarado L."/>
            <person name="Arachchi H.M."/>
            <person name="Berlin A.M."/>
            <person name="Chapman S.B."/>
            <person name="Gainer-Dewar J."/>
            <person name="Goldberg J."/>
            <person name="Griggs A."/>
            <person name="Gujja S."/>
            <person name="Hansen M."/>
            <person name="Howarth C."/>
            <person name="Imamovic A."/>
            <person name="Ireland A."/>
            <person name="Larimer J."/>
            <person name="McCowan C."/>
            <person name="Murphy C."/>
            <person name="Pearson M."/>
            <person name="Poon T.W."/>
            <person name="Priest M."/>
            <person name="Roberts A."/>
            <person name="Saif S."/>
            <person name="Shea T."/>
            <person name="Sisk P."/>
            <person name="Sykes S."/>
            <person name="Wortman J."/>
            <person name="Nusbaum C."/>
            <person name="Birren B."/>
        </authorList>
    </citation>
    <scope>NUCLEOTIDE SEQUENCE [LARGE SCALE GENOMIC DNA]</scope>
    <source>
        <strain evidence="4 5">CJ01A1</strain>
    </source>
</reference>
<feature type="region of interest" description="Disordered" evidence="1">
    <location>
        <begin position="29"/>
        <end position="63"/>
    </location>
</feature>
<evidence type="ECO:0000259" key="2">
    <source>
        <dbReference type="Pfam" id="PF01498"/>
    </source>
</evidence>
<accession>W2WG29</accession>
<protein>
    <recommendedName>
        <fullName evidence="6">Tc3 transposase DNA binding domain-containing protein</fullName>
    </recommendedName>
</protein>
<dbReference type="EMBL" id="ANIX01002963">
    <property type="protein sequence ID" value="ETP09312.1"/>
    <property type="molecule type" value="Genomic_DNA"/>
</dbReference>
<comment type="caution">
    <text evidence="4">The sequence shown here is derived from an EMBL/GenBank/DDBJ whole genome shotgun (WGS) entry which is preliminary data.</text>
</comment>
<dbReference type="SUPFAM" id="SSF46689">
    <property type="entry name" value="Homeodomain-like"/>
    <property type="match status" value="1"/>
</dbReference>
<evidence type="ECO:0000259" key="3">
    <source>
        <dbReference type="Pfam" id="PF11427"/>
    </source>
</evidence>
<dbReference type="Gene3D" id="1.10.10.60">
    <property type="entry name" value="Homeodomain-like"/>
    <property type="match status" value="1"/>
</dbReference>
<feature type="domain" description="Transposase Tc1-like" evidence="2">
    <location>
        <begin position="72"/>
        <end position="137"/>
    </location>
</feature>
<dbReference type="Pfam" id="PF01498">
    <property type="entry name" value="HTH_Tnp_Tc3_2"/>
    <property type="match status" value="1"/>
</dbReference>
<dbReference type="Proteomes" id="UP000018958">
    <property type="component" value="Unassembled WGS sequence"/>
</dbReference>
<evidence type="ECO:0000313" key="5">
    <source>
        <dbReference type="Proteomes" id="UP000018958"/>
    </source>
</evidence>
<evidence type="ECO:0000313" key="4">
    <source>
        <dbReference type="EMBL" id="ETP09312.1"/>
    </source>
</evidence>
<sequence>MGRGKALNDQEYWWIIGLHDAGTSLHEISRKSGRSRTSVRKAIRQEQGPLTDESKKQGGLGRRAELTEREVRRLVRAAATGDQFAAELKTRLGPKSSVRTVQRVMQRVDHLVYTKMERTLPLTAAHKAARMTWAEEHILNPGIWQYTVFSDEKKV</sequence>
<gene>
    <name evidence="4" type="ORF">F441_14822</name>
</gene>
<proteinExistence type="predicted"/>
<organism evidence="4 5">
    <name type="scientific">Phytophthora nicotianae CJ01A1</name>
    <dbReference type="NCBI Taxonomy" id="1317063"/>
    <lineage>
        <taxon>Eukaryota</taxon>
        <taxon>Sar</taxon>
        <taxon>Stramenopiles</taxon>
        <taxon>Oomycota</taxon>
        <taxon>Peronosporomycetes</taxon>
        <taxon>Peronosporales</taxon>
        <taxon>Peronosporaceae</taxon>
        <taxon>Phytophthora</taxon>
    </lineage>
</organism>
<name>W2WG29_PHYNI</name>